<feature type="transmembrane region" description="Helical" evidence="1">
    <location>
        <begin position="35"/>
        <end position="59"/>
    </location>
</feature>
<keyword evidence="1" id="KW-1133">Transmembrane helix</keyword>
<name>A0A1M6GX49_9FIRM</name>
<evidence type="ECO:0000313" key="2">
    <source>
        <dbReference type="EMBL" id="SHJ14500.1"/>
    </source>
</evidence>
<accession>A0A1M6GX49</accession>
<dbReference type="EMBL" id="FQZS01000017">
    <property type="protein sequence ID" value="SHJ14500.1"/>
    <property type="molecule type" value="Genomic_DNA"/>
</dbReference>
<keyword evidence="1" id="KW-0812">Transmembrane</keyword>
<dbReference type="Proteomes" id="UP000184442">
    <property type="component" value="Unassembled WGS sequence"/>
</dbReference>
<evidence type="ECO:0000313" key="3">
    <source>
        <dbReference type="Proteomes" id="UP000184442"/>
    </source>
</evidence>
<evidence type="ECO:0000256" key="1">
    <source>
        <dbReference type="SAM" id="Phobius"/>
    </source>
</evidence>
<keyword evidence="3" id="KW-1185">Reference proteome</keyword>
<sequence length="127" mass="14973">MEGITIKKLIFKLYIGFPLALLTVILLFWHKSLNLNNLIISFLIYYSFTTIVILALNIFKFENMLRNNPYINKYTNFTFQLIAIIAGIIIYNQNNNIYNYFFWGFIGIMLPLSEFILSHMDIKSNNV</sequence>
<dbReference type="AlphaFoldDB" id="A0A1M6GX49"/>
<feature type="transmembrane region" description="Helical" evidence="1">
    <location>
        <begin position="97"/>
        <end position="117"/>
    </location>
</feature>
<protein>
    <submittedName>
        <fullName evidence="2">Uncharacterized protein</fullName>
    </submittedName>
</protein>
<organism evidence="2 3">
    <name type="scientific">Lutispora thermophila DSM 19022</name>
    <dbReference type="NCBI Taxonomy" id="1122184"/>
    <lineage>
        <taxon>Bacteria</taxon>
        <taxon>Bacillati</taxon>
        <taxon>Bacillota</taxon>
        <taxon>Clostridia</taxon>
        <taxon>Lutisporales</taxon>
        <taxon>Lutisporaceae</taxon>
        <taxon>Lutispora</taxon>
    </lineage>
</organism>
<reference evidence="2 3" key="1">
    <citation type="submission" date="2016-11" db="EMBL/GenBank/DDBJ databases">
        <authorList>
            <person name="Jaros S."/>
            <person name="Januszkiewicz K."/>
            <person name="Wedrychowicz H."/>
        </authorList>
    </citation>
    <scope>NUCLEOTIDE SEQUENCE [LARGE SCALE GENOMIC DNA]</scope>
    <source>
        <strain evidence="2 3">DSM 19022</strain>
    </source>
</reference>
<feature type="transmembrane region" description="Helical" evidence="1">
    <location>
        <begin position="9"/>
        <end position="29"/>
    </location>
</feature>
<feature type="transmembrane region" description="Helical" evidence="1">
    <location>
        <begin position="71"/>
        <end position="91"/>
    </location>
</feature>
<keyword evidence="1" id="KW-0472">Membrane</keyword>
<gene>
    <name evidence="2" type="ORF">SAMN02745176_02561</name>
</gene>
<proteinExistence type="predicted"/>